<evidence type="ECO:0000313" key="15">
    <source>
        <dbReference type="Proteomes" id="UP001445335"/>
    </source>
</evidence>
<keyword evidence="6 12" id="KW-1133">Transmembrane helix</keyword>
<evidence type="ECO:0000256" key="8">
    <source>
        <dbReference type="ARBA" id="ARBA00023004"/>
    </source>
</evidence>
<evidence type="ECO:0000256" key="2">
    <source>
        <dbReference type="ARBA" id="ARBA00009295"/>
    </source>
</evidence>
<keyword evidence="8" id="KW-0408">Iron</keyword>
<evidence type="ECO:0000256" key="1">
    <source>
        <dbReference type="ARBA" id="ARBA00004141"/>
    </source>
</evidence>
<dbReference type="InterPro" id="IPR012171">
    <property type="entry name" value="Fatty_acid_desaturase"/>
</dbReference>
<evidence type="ECO:0000256" key="11">
    <source>
        <dbReference type="SAM" id="MobiDB-lite"/>
    </source>
</evidence>
<dbReference type="FunFam" id="3.10.120.10:FF:000007">
    <property type="entry name" value="Sulfite oxidase, mitochondrial"/>
    <property type="match status" value="1"/>
</dbReference>
<dbReference type="PANTHER" id="PTHR19353">
    <property type="entry name" value="FATTY ACID DESATURASE 2"/>
    <property type="match status" value="1"/>
</dbReference>
<dbReference type="GO" id="GO:0016717">
    <property type="term" value="F:oxidoreductase activity, acting on paired donors, with oxidation of a pair of donors resulting in the reduction of molecular oxygen to two molecules of water"/>
    <property type="evidence" value="ECO:0007669"/>
    <property type="project" value="TreeGrafter"/>
</dbReference>
<reference evidence="14 15" key="1">
    <citation type="journal article" date="2024" name="Nat. Commun.">
        <title>Phylogenomics reveals the evolutionary origins of lichenization in chlorophyte algae.</title>
        <authorList>
            <person name="Puginier C."/>
            <person name="Libourel C."/>
            <person name="Otte J."/>
            <person name="Skaloud P."/>
            <person name="Haon M."/>
            <person name="Grisel S."/>
            <person name="Petersen M."/>
            <person name="Berrin J.G."/>
            <person name="Delaux P.M."/>
            <person name="Dal Grande F."/>
            <person name="Keller J."/>
        </authorList>
    </citation>
    <scope>NUCLEOTIDE SEQUENCE [LARGE SCALE GENOMIC DNA]</scope>
    <source>
        <strain evidence="14 15">SAG 245.80</strain>
    </source>
</reference>
<evidence type="ECO:0000256" key="6">
    <source>
        <dbReference type="ARBA" id="ARBA00022989"/>
    </source>
</evidence>
<dbReference type="PIRSF" id="PIRSF015921">
    <property type="entry name" value="FA_sphinglp_des"/>
    <property type="match status" value="1"/>
</dbReference>
<keyword evidence="3" id="KW-0349">Heme</keyword>
<evidence type="ECO:0000256" key="3">
    <source>
        <dbReference type="ARBA" id="ARBA00022617"/>
    </source>
</evidence>
<evidence type="ECO:0000256" key="4">
    <source>
        <dbReference type="ARBA" id="ARBA00022692"/>
    </source>
</evidence>
<feature type="compositionally biased region" description="Basic and acidic residues" evidence="11">
    <location>
        <begin position="51"/>
        <end position="62"/>
    </location>
</feature>
<dbReference type="InterPro" id="IPR005804">
    <property type="entry name" value="FA_desaturase_dom"/>
</dbReference>
<dbReference type="GO" id="GO:0006629">
    <property type="term" value="P:lipid metabolic process"/>
    <property type="evidence" value="ECO:0007669"/>
    <property type="project" value="UniProtKB-KW"/>
</dbReference>
<dbReference type="InterPro" id="IPR036400">
    <property type="entry name" value="Cyt_B5-like_heme/steroid_sf"/>
</dbReference>
<evidence type="ECO:0000256" key="12">
    <source>
        <dbReference type="SAM" id="Phobius"/>
    </source>
</evidence>
<keyword evidence="5" id="KW-0479">Metal-binding</keyword>
<proteinExistence type="inferred from homology"/>
<dbReference type="SMART" id="SM01117">
    <property type="entry name" value="Cyt-b5"/>
    <property type="match status" value="1"/>
</dbReference>
<name>A0AAW1REA4_9CHLO</name>
<dbReference type="Pfam" id="PF00487">
    <property type="entry name" value="FA_desaturase"/>
    <property type="match status" value="1"/>
</dbReference>
<dbReference type="AlphaFoldDB" id="A0AAW1REA4"/>
<accession>A0AAW1REA4</accession>
<dbReference type="PROSITE" id="PS50255">
    <property type="entry name" value="CYTOCHROME_B5_2"/>
    <property type="match status" value="1"/>
</dbReference>
<dbReference type="CDD" id="cd03506">
    <property type="entry name" value="Delta6-FADS-like"/>
    <property type="match status" value="1"/>
</dbReference>
<dbReference type="EMBL" id="JALJOU010000043">
    <property type="protein sequence ID" value="KAK9831972.1"/>
    <property type="molecule type" value="Genomic_DNA"/>
</dbReference>
<evidence type="ECO:0000256" key="9">
    <source>
        <dbReference type="ARBA" id="ARBA00023098"/>
    </source>
</evidence>
<organism evidence="14 15">
    <name type="scientific">Elliptochloris bilobata</name>
    <dbReference type="NCBI Taxonomy" id="381761"/>
    <lineage>
        <taxon>Eukaryota</taxon>
        <taxon>Viridiplantae</taxon>
        <taxon>Chlorophyta</taxon>
        <taxon>core chlorophytes</taxon>
        <taxon>Trebouxiophyceae</taxon>
        <taxon>Trebouxiophyceae incertae sedis</taxon>
        <taxon>Elliptochloris clade</taxon>
        <taxon>Elliptochloris</taxon>
    </lineage>
</organism>
<comment type="caution">
    <text evidence="14">The sequence shown here is derived from an EMBL/GenBank/DDBJ whole genome shotgun (WGS) entry which is preliminary data.</text>
</comment>
<dbReference type="Gene3D" id="3.10.120.10">
    <property type="entry name" value="Cytochrome b5-like heme/steroid binding domain"/>
    <property type="match status" value="1"/>
</dbReference>
<comment type="similarity">
    <text evidence="2">Belongs to the fatty acid desaturase type 1 family.</text>
</comment>
<dbReference type="SUPFAM" id="SSF55856">
    <property type="entry name" value="Cytochrome b5-like heme/steroid binding domain"/>
    <property type="match status" value="1"/>
</dbReference>
<evidence type="ECO:0000259" key="13">
    <source>
        <dbReference type="PROSITE" id="PS50255"/>
    </source>
</evidence>
<keyword evidence="10 12" id="KW-0472">Membrane</keyword>
<gene>
    <name evidence="14" type="ORF">WJX81_004513</name>
</gene>
<dbReference type="InterPro" id="IPR001199">
    <property type="entry name" value="Cyt_B5-like_heme/steroid-bd"/>
</dbReference>
<sequence>MCREGLPQAGLLKSSTRAVLRALDSVVGSVAEFNKCAALAAEAPRGSKQAPESRPRSRRDSFTLEEVAQHSSEGDAWLVVKNRVYDVTAFWPVHPGGRVILTYAGRDATDVFATFHAAASWALLHEHRIGKLAAEDVAATPALLADFRDLRARLQAEGLFRASKAYYAWKAASTCALAATAVAVLAACGGTWAGVVASAALLALFWQQAGWLAHDFLHHQVFAARRLNNAAGYFLGNVCQGFSTDWWKSKHNTHHAAPNELAPGNGGAVDPDIDTLPLLAWSEGMLDALASARVRRLLRAQHYYFVPILMLARLAWAQQSVEHAWRLGKAGRGWGELGLIGLHYSWTAGVAFACLAPMQAIAYLLLGQVLCGLLLSIVFVQSHNGMEVYSGSKDFVTAQVVSTRDILSTPWTDWFTGGLNYQVEHHLFPTLPRHRLGAVAPRVAALCAQHGLAYEACGMAEGMRRVLACLASVARLA</sequence>
<feature type="region of interest" description="Disordered" evidence="11">
    <location>
        <begin position="44"/>
        <end position="67"/>
    </location>
</feature>
<dbReference type="GO" id="GO:0046872">
    <property type="term" value="F:metal ion binding"/>
    <property type="evidence" value="ECO:0007669"/>
    <property type="project" value="UniProtKB-KW"/>
</dbReference>
<keyword evidence="9" id="KW-0443">Lipid metabolism</keyword>
<protein>
    <recommendedName>
        <fullName evidence="13">Cytochrome b5 heme-binding domain-containing protein</fullName>
    </recommendedName>
</protein>
<evidence type="ECO:0000256" key="10">
    <source>
        <dbReference type="ARBA" id="ARBA00023136"/>
    </source>
</evidence>
<evidence type="ECO:0000313" key="14">
    <source>
        <dbReference type="EMBL" id="KAK9831972.1"/>
    </source>
</evidence>
<feature type="transmembrane region" description="Helical" evidence="12">
    <location>
        <begin position="361"/>
        <end position="380"/>
    </location>
</feature>
<dbReference type="PANTHER" id="PTHR19353:SF88">
    <property type="entry name" value="DELTA(5) FATTY ACID DESATURASE FAT-4"/>
    <property type="match status" value="1"/>
</dbReference>
<keyword evidence="7" id="KW-0560">Oxidoreductase</keyword>
<dbReference type="GO" id="GO:0016020">
    <property type="term" value="C:membrane"/>
    <property type="evidence" value="ECO:0007669"/>
    <property type="project" value="UniProtKB-SubCell"/>
</dbReference>
<evidence type="ECO:0000256" key="5">
    <source>
        <dbReference type="ARBA" id="ARBA00022723"/>
    </source>
</evidence>
<comment type="subcellular location">
    <subcellularLocation>
        <location evidence="1">Membrane</location>
        <topology evidence="1">Multi-pass membrane protein</topology>
    </subcellularLocation>
</comment>
<feature type="domain" description="Cytochrome b5 heme-binding" evidence="13">
    <location>
        <begin position="59"/>
        <end position="133"/>
    </location>
</feature>
<dbReference type="Proteomes" id="UP001445335">
    <property type="component" value="Unassembled WGS sequence"/>
</dbReference>
<keyword evidence="15" id="KW-1185">Reference proteome</keyword>
<evidence type="ECO:0000256" key="7">
    <source>
        <dbReference type="ARBA" id="ARBA00023002"/>
    </source>
</evidence>
<keyword evidence="4 12" id="KW-0812">Transmembrane</keyword>
<dbReference type="Pfam" id="PF00173">
    <property type="entry name" value="Cyt-b5"/>
    <property type="match status" value="1"/>
</dbReference>